<evidence type="ECO:0000256" key="1">
    <source>
        <dbReference type="SAM" id="MobiDB-lite"/>
    </source>
</evidence>
<evidence type="ECO:0008006" key="4">
    <source>
        <dbReference type="Google" id="ProtNLM"/>
    </source>
</evidence>
<dbReference type="Pfam" id="PF03567">
    <property type="entry name" value="Sulfotransfer_2"/>
    <property type="match status" value="1"/>
</dbReference>
<proteinExistence type="predicted"/>
<organism evidence="3">
    <name type="scientific">Eucampia antarctica</name>
    <dbReference type="NCBI Taxonomy" id="49252"/>
    <lineage>
        <taxon>Eukaryota</taxon>
        <taxon>Sar</taxon>
        <taxon>Stramenopiles</taxon>
        <taxon>Ochrophyta</taxon>
        <taxon>Bacillariophyta</taxon>
        <taxon>Mediophyceae</taxon>
        <taxon>Biddulphiophycidae</taxon>
        <taxon>Hemiaulales</taxon>
        <taxon>Hemiaulaceae</taxon>
        <taxon>Eucampia</taxon>
    </lineage>
</organism>
<dbReference type="GO" id="GO:0008146">
    <property type="term" value="F:sulfotransferase activity"/>
    <property type="evidence" value="ECO:0007669"/>
    <property type="project" value="InterPro"/>
</dbReference>
<dbReference type="InterPro" id="IPR005331">
    <property type="entry name" value="Sulfotransferase"/>
</dbReference>
<feature type="transmembrane region" description="Helical" evidence="2">
    <location>
        <begin position="12"/>
        <end position="28"/>
    </location>
</feature>
<dbReference type="EMBL" id="HBHI01015752">
    <property type="protein sequence ID" value="CAD9675237.1"/>
    <property type="molecule type" value="Transcribed_RNA"/>
</dbReference>
<dbReference type="AlphaFoldDB" id="A0A7S2RNK9"/>
<name>A0A7S2RNK9_9STRA</name>
<keyword evidence="2" id="KW-0812">Transmembrane</keyword>
<keyword evidence="2" id="KW-1133">Transmembrane helix</keyword>
<gene>
    <name evidence="3" type="ORF">EANT1437_LOCUS8080</name>
</gene>
<keyword evidence="2" id="KW-0472">Membrane</keyword>
<dbReference type="InterPro" id="IPR027417">
    <property type="entry name" value="P-loop_NTPase"/>
</dbReference>
<feature type="region of interest" description="Disordered" evidence="1">
    <location>
        <begin position="38"/>
        <end position="58"/>
    </location>
</feature>
<sequence>MRPAQSPRLRKQFVGFITIISLAIILVVNKQNDYNDRDYPSPEIHSLRSQNESRNESLEDPCGLWRRKFPSHKPSNTSSFFNCDSIDGKCQYFYPTRFFDSECGIGKDYIDFIKTAKHLQQNGTLWSPPNPYVPLPKVSMTSKDGKQNVITGLPFITQNISFIHVHKTGGTSLVSAFTQVTRKNKFKGQRYMIYNQVKLGTDAYKMGINATSKILDGAVTYQDEWGLNDLLVTAVLRDPIDRFVSAVGQAMGGKGSSLTQTGEAATYRTSCKKNTIPETLRCSIDFILANSTFWELHFTPMALELSFGTMYKNVPVAVFPFEVVPKYLEELGGSSKKQLKMGSTSRAKLLKTMNSTHLDQDMIRDVCNIYIVDVIMMRSLGWEVPRCDKYVTKD</sequence>
<reference evidence="3" key="1">
    <citation type="submission" date="2021-01" db="EMBL/GenBank/DDBJ databases">
        <authorList>
            <person name="Corre E."/>
            <person name="Pelletier E."/>
            <person name="Niang G."/>
            <person name="Scheremetjew M."/>
            <person name="Finn R."/>
            <person name="Kale V."/>
            <person name="Holt S."/>
            <person name="Cochrane G."/>
            <person name="Meng A."/>
            <person name="Brown T."/>
            <person name="Cohen L."/>
        </authorList>
    </citation>
    <scope>NUCLEOTIDE SEQUENCE</scope>
    <source>
        <strain evidence="3">CCMP1452</strain>
    </source>
</reference>
<accession>A0A7S2RNK9</accession>
<dbReference type="GO" id="GO:0016020">
    <property type="term" value="C:membrane"/>
    <property type="evidence" value="ECO:0007669"/>
    <property type="project" value="InterPro"/>
</dbReference>
<evidence type="ECO:0000313" key="3">
    <source>
        <dbReference type="EMBL" id="CAD9675237.1"/>
    </source>
</evidence>
<evidence type="ECO:0000256" key="2">
    <source>
        <dbReference type="SAM" id="Phobius"/>
    </source>
</evidence>
<protein>
    <recommendedName>
        <fullName evidence="4">Sulfotransferase domain-containing protein</fullName>
    </recommendedName>
</protein>
<dbReference type="Gene3D" id="3.40.50.300">
    <property type="entry name" value="P-loop containing nucleotide triphosphate hydrolases"/>
    <property type="match status" value="1"/>
</dbReference>